<evidence type="ECO:0000259" key="3">
    <source>
        <dbReference type="Pfam" id="PF12697"/>
    </source>
</evidence>
<name>A0A1Z5ST05_HORWE</name>
<dbReference type="VEuPathDB" id="FungiDB:BTJ68_12944"/>
<proteinExistence type="inferred from homology"/>
<dbReference type="Proteomes" id="UP000194280">
    <property type="component" value="Unassembled WGS sequence"/>
</dbReference>
<protein>
    <recommendedName>
        <fullName evidence="3">AB hydrolase-1 domain-containing protein</fullName>
    </recommendedName>
</protein>
<keyword evidence="1" id="KW-0378">Hydrolase</keyword>
<dbReference type="InParanoid" id="A0A1Z5ST05"/>
<dbReference type="AlphaFoldDB" id="A0A1Z5ST05"/>
<accession>A0A1Z5ST05</accession>
<organism evidence="4 5">
    <name type="scientific">Hortaea werneckii EXF-2000</name>
    <dbReference type="NCBI Taxonomy" id="1157616"/>
    <lineage>
        <taxon>Eukaryota</taxon>
        <taxon>Fungi</taxon>
        <taxon>Dikarya</taxon>
        <taxon>Ascomycota</taxon>
        <taxon>Pezizomycotina</taxon>
        <taxon>Dothideomycetes</taxon>
        <taxon>Dothideomycetidae</taxon>
        <taxon>Mycosphaerellales</taxon>
        <taxon>Teratosphaeriaceae</taxon>
        <taxon>Hortaea</taxon>
    </lineage>
</organism>
<reference evidence="4 5" key="1">
    <citation type="submission" date="2017-01" db="EMBL/GenBank/DDBJ databases">
        <title>The recent genome duplication of the halophilic yeast Hortaea werneckii: insights from long-read sequencing.</title>
        <authorList>
            <person name="Sinha S."/>
            <person name="Flibotte S."/>
            <person name="Neira M."/>
            <person name="Lenassi M."/>
            <person name="Gostincar C."/>
            <person name="Stajich J.E."/>
            <person name="Nislow C.E."/>
        </authorList>
    </citation>
    <scope>NUCLEOTIDE SEQUENCE [LARGE SCALE GENOMIC DNA]</scope>
    <source>
        <strain evidence="4 5">EXF-2000</strain>
    </source>
</reference>
<dbReference type="OrthoDB" id="6431331at2759"/>
<evidence type="ECO:0000256" key="2">
    <source>
        <dbReference type="ARBA" id="ARBA00038334"/>
    </source>
</evidence>
<feature type="domain" description="AB hydrolase-1" evidence="3">
    <location>
        <begin position="35"/>
        <end position="331"/>
    </location>
</feature>
<dbReference type="Pfam" id="PF12697">
    <property type="entry name" value="Abhydrolase_6"/>
    <property type="match status" value="1"/>
</dbReference>
<dbReference type="InterPro" id="IPR000639">
    <property type="entry name" value="Epox_hydrolase-like"/>
</dbReference>
<gene>
    <name evidence="4" type="ORF">BTJ68_12944</name>
</gene>
<dbReference type="InterPro" id="IPR000073">
    <property type="entry name" value="AB_hydrolase_1"/>
</dbReference>
<evidence type="ECO:0000256" key="1">
    <source>
        <dbReference type="ARBA" id="ARBA00022801"/>
    </source>
</evidence>
<dbReference type="Gene3D" id="3.40.50.1820">
    <property type="entry name" value="alpha/beta hydrolase"/>
    <property type="match status" value="1"/>
</dbReference>
<dbReference type="PANTHER" id="PTHR43329">
    <property type="entry name" value="EPOXIDE HYDROLASE"/>
    <property type="match status" value="1"/>
</dbReference>
<comment type="similarity">
    <text evidence="2">Belongs to the AB hydrolase superfamily. Epoxide hydrolase family.</text>
</comment>
<evidence type="ECO:0000313" key="4">
    <source>
        <dbReference type="EMBL" id="OTA23965.1"/>
    </source>
</evidence>
<sequence length="350" mass="38387">MDLPLTFHFQGWNIQYNLLNSAERNPTATKQPKHVVFVHGTPWSSVVFQPLIETLLAKGSYQILVYDLPGYGQSQEYHRPGDPTQQTQAASAAAATTTDFLGDTSVKFQAEALAALLSAVHLHPSKGNGNAGHSPSLPAIIAHDIAGAIVLRAHLLHGCDFASMLLMDTNAVLPWGDGFYKLVRSEPQTFVHLPPKIFEAVVRAVVQSACFNPGVLKTGWEDRLTSPWIDAQCESSSGGGGSEMRGEGERQRSFVRQIAQANDTDVAEMLEGNMYEKVRCRVKVLWGENDTWIPKEKIERLIDMLGDKVKEVAFVPEAGHLVMLDQPGRVAVEVYDWLNQPSEQSSAGDA</sequence>
<dbReference type="PRINTS" id="PR00412">
    <property type="entry name" value="EPOXHYDRLASE"/>
</dbReference>
<dbReference type="GO" id="GO:0016787">
    <property type="term" value="F:hydrolase activity"/>
    <property type="evidence" value="ECO:0007669"/>
    <property type="project" value="UniProtKB-KW"/>
</dbReference>
<comment type="caution">
    <text evidence="4">The sequence shown here is derived from an EMBL/GenBank/DDBJ whole genome shotgun (WGS) entry which is preliminary data.</text>
</comment>
<keyword evidence="5" id="KW-1185">Reference proteome</keyword>
<dbReference type="EMBL" id="MUNK01000267">
    <property type="protein sequence ID" value="OTA23965.1"/>
    <property type="molecule type" value="Genomic_DNA"/>
</dbReference>
<dbReference type="InterPro" id="IPR029058">
    <property type="entry name" value="AB_hydrolase_fold"/>
</dbReference>
<dbReference type="SUPFAM" id="SSF53474">
    <property type="entry name" value="alpha/beta-Hydrolases"/>
    <property type="match status" value="1"/>
</dbReference>
<evidence type="ECO:0000313" key="5">
    <source>
        <dbReference type="Proteomes" id="UP000194280"/>
    </source>
</evidence>